<reference evidence="7 8" key="1">
    <citation type="submission" date="2018-01" db="EMBL/GenBank/DDBJ databases">
        <title>Draft genome sequence of Sphaerisporangium sp. 7K107.</title>
        <authorList>
            <person name="Sahin N."/>
            <person name="Saygin H."/>
            <person name="Ay H."/>
        </authorList>
    </citation>
    <scope>NUCLEOTIDE SEQUENCE [LARGE SCALE GENOMIC DNA]</scope>
    <source>
        <strain evidence="7 8">7K107</strain>
    </source>
</reference>
<feature type="transmembrane region" description="Helical" evidence="6">
    <location>
        <begin position="470"/>
        <end position="488"/>
    </location>
</feature>
<feature type="transmembrane region" description="Helical" evidence="6">
    <location>
        <begin position="445"/>
        <end position="464"/>
    </location>
</feature>
<keyword evidence="3 6" id="KW-0812">Transmembrane</keyword>
<feature type="transmembrane region" description="Helical" evidence="6">
    <location>
        <begin position="104"/>
        <end position="124"/>
    </location>
</feature>
<feature type="transmembrane region" description="Helical" evidence="6">
    <location>
        <begin position="292"/>
        <end position="316"/>
    </location>
</feature>
<keyword evidence="2" id="KW-0813">Transport</keyword>
<feature type="transmembrane region" description="Helical" evidence="6">
    <location>
        <begin position="336"/>
        <end position="365"/>
    </location>
</feature>
<evidence type="ECO:0000256" key="3">
    <source>
        <dbReference type="ARBA" id="ARBA00022692"/>
    </source>
</evidence>
<dbReference type="AlphaFoldDB" id="A0A2W2GWK9"/>
<proteinExistence type="predicted"/>
<dbReference type="RefSeq" id="WP_111169144.1">
    <property type="nucleotide sequence ID" value="NZ_POUA01000168.1"/>
</dbReference>
<dbReference type="PANTHER" id="PTHR43243:SF4">
    <property type="entry name" value="CATIONIC AMINO ACID TRANSPORTER 4"/>
    <property type="match status" value="1"/>
</dbReference>
<feature type="transmembrane region" description="Helical" evidence="6">
    <location>
        <begin position="136"/>
        <end position="156"/>
    </location>
</feature>
<feature type="transmembrane region" description="Helical" evidence="6">
    <location>
        <begin position="414"/>
        <end position="433"/>
    </location>
</feature>
<dbReference type="Pfam" id="PF13520">
    <property type="entry name" value="AA_permease_2"/>
    <property type="match status" value="1"/>
</dbReference>
<name>A0A2W2GWK9_9ACTN</name>
<feature type="transmembrane region" description="Helical" evidence="6">
    <location>
        <begin position="390"/>
        <end position="408"/>
    </location>
</feature>
<keyword evidence="8" id="KW-1185">Reference proteome</keyword>
<accession>A0A2W2GWK9</accession>
<comment type="caution">
    <text evidence="7">The sequence shown here is derived from an EMBL/GenBank/DDBJ whole genome shotgun (WGS) entry which is preliminary data.</text>
</comment>
<protein>
    <submittedName>
        <fullName evidence="7">Amino acid permease-associated protein</fullName>
    </submittedName>
</protein>
<gene>
    <name evidence="7" type="ORF">C1I98_20980</name>
</gene>
<dbReference type="PIRSF" id="PIRSF006060">
    <property type="entry name" value="AA_transporter"/>
    <property type="match status" value="1"/>
</dbReference>
<evidence type="ECO:0000313" key="8">
    <source>
        <dbReference type="Proteomes" id="UP000248544"/>
    </source>
</evidence>
<evidence type="ECO:0000256" key="4">
    <source>
        <dbReference type="ARBA" id="ARBA00022989"/>
    </source>
</evidence>
<sequence length="509" mass="54479">MSLDRPLDRSTSIFRRLPADEASGLRTTARHELARVYKSRDLVVLGLGVMIGAGIFSIAGRQAATVAGPGVILSFLIAGIAMLLAALCYAELSSTLPVSGSAYTYTYVIFGEVWAWIIGWSLILEMQLAISVVARAWSIYFAQTLTDLGVTFPGWLAWMVGKPEGFDLPMLLIICLLTLIVSAGARIGLRALYVIVSAKLLAIGAIIVVGALHFDQANIDGKIPVPPGPAAQSADLLHTTIIGTAFGELGSFGWFGIFAAAPAIAFAYIGWDIVATAAEETTDAARTIPIGVIRGLVLATVLFISVAVVMVGMVPYDQIDQGAPLANAFRHVGEGTMAHVVNLGAVLGLTSVILVLIVGLTRVVFSMARDGLLPRGLATINRRYRSPSRLTLIIGAVAIVLGETVPVLTLEPLVVMGTVFAFTFVAAGVIVMRRSMPDLPRGFRVPWSPVVPALAVLASVWLLMNLQVVTWLYFAAWMAFGLIVYLLYGRSNSILDPRSRHFGQGRHRR</sequence>
<evidence type="ECO:0000256" key="5">
    <source>
        <dbReference type="ARBA" id="ARBA00023136"/>
    </source>
</evidence>
<comment type="subcellular location">
    <subcellularLocation>
        <location evidence="1">Membrane</location>
        <topology evidence="1">Multi-pass membrane protein</topology>
    </subcellularLocation>
</comment>
<keyword evidence="4 6" id="KW-1133">Transmembrane helix</keyword>
<dbReference type="EMBL" id="POUA01000168">
    <property type="protein sequence ID" value="PZG41648.1"/>
    <property type="molecule type" value="Genomic_DNA"/>
</dbReference>
<feature type="transmembrane region" description="Helical" evidence="6">
    <location>
        <begin position="168"/>
        <end position="185"/>
    </location>
</feature>
<dbReference type="GO" id="GO:0016020">
    <property type="term" value="C:membrane"/>
    <property type="evidence" value="ECO:0007669"/>
    <property type="project" value="UniProtKB-SubCell"/>
</dbReference>
<organism evidence="7 8">
    <name type="scientific">Spongiactinospora gelatinilytica</name>
    <dbReference type="NCBI Taxonomy" id="2666298"/>
    <lineage>
        <taxon>Bacteria</taxon>
        <taxon>Bacillati</taxon>
        <taxon>Actinomycetota</taxon>
        <taxon>Actinomycetes</taxon>
        <taxon>Streptosporangiales</taxon>
        <taxon>Streptosporangiaceae</taxon>
        <taxon>Spongiactinospora</taxon>
    </lineage>
</organism>
<evidence type="ECO:0000256" key="1">
    <source>
        <dbReference type="ARBA" id="ARBA00004141"/>
    </source>
</evidence>
<feature type="transmembrane region" description="Helical" evidence="6">
    <location>
        <begin position="42"/>
        <end position="59"/>
    </location>
</feature>
<evidence type="ECO:0000256" key="6">
    <source>
        <dbReference type="SAM" id="Phobius"/>
    </source>
</evidence>
<dbReference type="GO" id="GO:0015171">
    <property type="term" value="F:amino acid transmembrane transporter activity"/>
    <property type="evidence" value="ECO:0007669"/>
    <property type="project" value="TreeGrafter"/>
</dbReference>
<dbReference type="Gene3D" id="1.20.1740.10">
    <property type="entry name" value="Amino acid/polyamine transporter I"/>
    <property type="match status" value="1"/>
</dbReference>
<evidence type="ECO:0000256" key="2">
    <source>
        <dbReference type="ARBA" id="ARBA00022448"/>
    </source>
</evidence>
<feature type="transmembrane region" description="Helical" evidence="6">
    <location>
        <begin position="71"/>
        <end position="92"/>
    </location>
</feature>
<feature type="transmembrane region" description="Helical" evidence="6">
    <location>
        <begin position="192"/>
        <end position="214"/>
    </location>
</feature>
<evidence type="ECO:0000313" key="7">
    <source>
        <dbReference type="EMBL" id="PZG41648.1"/>
    </source>
</evidence>
<dbReference type="Proteomes" id="UP000248544">
    <property type="component" value="Unassembled WGS sequence"/>
</dbReference>
<dbReference type="PANTHER" id="PTHR43243">
    <property type="entry name" value="INNER MEMBRANE TRANSPORTER YGJI-RELATED"/>
    <property type="match status" value="1"/>
</dbReference>
<dbReference type="InterPro" id="IPR002293">
    <property type="entry name" value="AA/rel_permease1"/>
</dbReference>
<feature type="transmembrane region" description="Helical" evidence="6">
    <location>
        <begin position="252"/>
        <end position="271"/>
    </location>
</feature>
<keyword evidence="5 6" id="KW-0472">Membrane</keyword>